<gene>
    <name evidence="1" type="ORF">SAMN04488060_0230</name>
</gene>
<proteinExistence type="predicted"/>
<dbReference type="STRING" id="604088.SAMN04488060_0230"/>
<organism evidence="1 2">
    <name type="scientific">Qipengyuania nanhaisediminis</name>
    <dbReference type="NCBI Taxonomy" id="604088"/>
    <lineage>
        <taxon>Bacteria</taxon>
        <taxon>Pseudomonadati</taxon>
        <taxon>Pseudomonadota</taxon>
        <taxon>Alphaproteobacteria</taxon>
        <taxon>Sphingomonadales</taxon>
        <taxon>Erythrobacteraceae</taxon>
        <taxon>Qipengyuania</taxon>
    </lineage>
</organism>
<evidence type="ECO:0000313" key="1">
    <source>
        <dbReference type="EMBL" id="SFO84447.1"/>
    </source>
</evidence>
<keyword evidence="2" id="KW-1185">Reference proteome</keyword>
<dbReference type="RefSeq" id="WP_160595685.1">
    <property type="nucleotide sequence ID" value="NZ_FOWZ01000001.1"/>
</dbReference>
<name>A0A1I5KHM9_9SPHN</name>
<protein>
    <submittedName>
        <fullName evidence="1">Uncharacterized protein</fullName>
    </submittedName>
</protein>
<reference evidence="2" key="1">
    <citation type="submission" date="2016-10" db="EMBL/GenBank/DDBJ databases">
        <authorList>
            <person name="Varghese N."/>
            <person name="Submissions S."/>
        </authorList>
    </citation>
    <scope>NUCLEOTIDE SEQUENCE [LARGE SCALE GENOMIC DNA]</scope>
    <source>
        <strain evidence="2">CGMCC 1.7715</strain>
    </source>
</reference>
<evidence type="ECO:0000313" key="2">
    <source>
        <dbReference type="Proteomes" id="UP000199331"/>
    </source>
</evidence>
<sequence length="55" mass="5639">MIKKLLLGGAIVLGLIYGSGSNLGAVKRQITGTANDNARSVTQNDNGGWSNSSGY</sequence>
<dbReference type="AlphaFoldDB" id="A0A1I5KHM9"/>
<dbReference type="EMBL" id="FOWZ01000001">
    <property type="protein sequence ID" value="SFO84447.1"/>
    <property type="molecule type" value="Genomic_DNA"/>
</dbReference>
<accession>A0A1I5KHM9</accession>
<dbReference type="Proteomes" id="UP000199331">
    <property type="component" value="Unassembled WGS sequence"/>
</dbReference>